<dbReference type="InterPro" id="IPR014756">
    <property type="entry name" value="Ig_E-set"/>
</dbReference>
<feature type="domain" description="IPT/TIG" evidence="2">
    <location>
        <begin position="448"/>
        <end position="510"/>
    </location>
</feature>
<evidence type="ECO:0000313" key="4">
    <source>
        <dbReference type="Proteomes" id="UP001165044"/>
    </source>
</evidence>
<sequence length="1068" mass="110119">MNAFTTRRLPLLALMTTFMACGGGGGGSSAPPAPVTPAISAVNPGHGSPGTAVVLTGTNLLGATAVTFNGNPAFAFTATSATEIDAVVPGGATTGPIRITTPGGSAASPAFTVDPALPPTITSFTPANLRVGTQVTLTGTHFVGATQVQFNGLNAASFTVASDTEIRATAPTGLTAGSISVATPGGTATSGQIYTLFTTVQVLMNTGFEQPSPVIWKGDTGIIQGASTSQPGIGPHGGSKFSWLGGYGSAISDQITQDFYIPASAQSATATFYMKIVTAEPASGGARDSVLIEVLDTSGAHLGTLLTLTNLDVSGYTARSVDLLAYRGRVVRLSFKSQEDAQNATSFLLDDVTADIQAPLGDLAPIISSFSPTSGVAGETTVQITGMNFFGLTSLTIGGAEAGITLTDGTAVSASVAGNAIGSAPIQISNAQGTGVSAQPFSVIYGAPVVTSVYPTQGPVGTPVFVMGTYLGYSGTTLTLNGQAIQANLSANRIYFTVPVGATSGDLIVRTPGGTVTRTFIVNSAATTLDLHIEKVVFTQSIQTLDNAVPIVAGKDGLIRVFVLANQPNSVFPVVQVTLLNNGVPVVGYPKTVASAGYTTAIYLDESLLYNSLNLPVPGTDLVTPTGTGYSIQAVVDPANAVVEADETNNFFTAALSGATVPIFRTTIFPVALASGTGNITEANKAAWVARLAKMYPVASIDVMVGATFTPSRSTLTSDSTQWSTLLNELATKHQIDGASDRYYYGAVNVTYSSGIAGMGYVPNAPSGPFQFRTALGWDKNGYQDGGNFPEVFSHETGHNMGRSHSPCGAAADPDPAYPYADGGIGAWGYDTTTGQLKSPSIYKDIMGYCSPDWVSDYVYKKILDFRGATGGFLSVGAEDAPLPKAQASAQECLLVRGIVHEDGRVEFLPSFRTRALPSAPAATGEYILECLDQKGLPVFTTPIELMELGCGPREHERHFVMALPLGAAVLDAVAGLDVRRDGKVLGSLRATSGTAAAPELQRISGEKVQLTWDATVHPAALVRDADTGEVIAILTGGRQTFATRAQRFDLALSDGAAGRVLQVKVPD</sequence>
<dbReference type="SUPFAM" id="SSF81296">
    <property type="entry name" value="E set domains"/>
    <property type="match status" value="4"/>
</dbReference>
<evidence type="ECO:0000256" key="1">
    <source>
        <dbReference type="SAM" id="SignalP"/>
    </source>
</evidence>
<gene>
    <name evidence="3" type="ORF">GETHED_15950</name>
</gene>
<dbReference type="RefSeq" id="WP_285608217.1">
    <property type="nucleotide sequence ID" value="NZ_BSDC01000002.1"/>
</dbReference>
<dbReference type="Proteomes" id="UP001165044">
    <property type="component" value="Unassembled WGS sequence"/>
</dbReference>
<protein>
    <recommendedName>
        <fullName evidence="2">IPT/TIG domain-containing protein</fullName>
    </recommendedName>
</protein>
<proteinExistence type="predicted"/>
<comment type="caution">
    <text evidence="3">The sequence shown here is derived from an EMBL/GenBank/DDBJ whole genome shotgun (WGS) entry which is preliminary data.</text>
</comment>
<dbReference type="InterPro" id="IPR013783">
    <property type="entry name" value="Ig-like_fold"/>
</dbReference>
<dbReference type="EMBL" id="BSDC01000002">
    <property type="protein sequence ID" value="GLH67231.1"/>
    <property type="molecule type" value="Genomic_DNA"/>
</dbReference>
<reference evidence="3" key="1">
    <citation type="journal article" date="2023" name="Antonie Van Leeuwenhoek">
        <title>Mesoterricola silvestris gen. nov., sp. nov., Mesoterricola sediminis sp. nov., Geothrix oryzae sp. nov., Geothrix edaphica sp. nov., Geothrix rubra sp. nov., and Geothrix limicola sp. nov., six novel members of Acidobacteriota isolated from soils.</title>
        <authorList>
            <person name="Itoh H."/>
            <person name="Sugisawa Y."/>
            <person name="Mise K."/>
            <person name="Xu Z."/>
            <person name="Kuniyasu M."/>
            <person name="Ushijima N."/>
            <person name="Kawano K."/>
            <person name="Kobayashi E."/>
            <person name="Shiratori Y."/>
            <person name="Masuda Y."/>
            <person name="Senoo K."/>
        </authorList>
    </citation>
    <scope>NUCLEOTIDE SEQUENCE</scope>
    <source>
        <strain evidence="3">Red802</strain>
    </source>
</reference>
<feature type="signal peptide" evidence="1">
    <location>
        <begin position="1"/>
        <end position="20"/>
    </location>
</feature>
<accession>A0ABQ5PXZ0</accession>
<keyword evidence="4" id="KW-1185">Reference proteome</keyword>
<feature type="chain" id="PRO_5047130879" description="IPT/TIG domain-containing protein" evidence="1">
    <location>
        <begin position="21"/>
        <end position="1068"/>
    </location>
</feature>
<dbReference type="Gene3D" id="2.60.40.10">
    <property type="entry name" value="Immunoglobulins"/>
    <property type="match status" value="4"/>
</dbReference>
<keyword evidence="1" id="KW-0732">Signal</keyword>
<name>A0ABQ5PXZ0_9BACT</name>
<feature type="domain" description="IPT/TIG" evidence="2">
    <location>
        <begin position="365"/>
        <end position="442"/>
    </location>
</feature>
<dbReference type="Pfam" id="PF10462">
    <property type="entry name" value="Peptidase_M66"/>
    <property type="match status" value="1"/>
</dbReference>
<dbReference type="Pfam" id="PF01833">
    <property type="entry name" value="TIG"/>
    <property type="match status" value="4"/>
</dbReference>
<organism evidence="3 4">
    <name type="scientific">Geothrix edaphica</name>
    <dbReference type="NCBI Taxonomy" id="2927976"/>
    <lineage>
        <taxon>Bacteria</taxon>
        <taxon>Pseudomonadati</taxon>
        <taxon>Acidobacteriota</taxon>
        <taxon>Holophagae</taxon>
        <taxon>Holophagales</taxon>
        <taxon>Holophagaceae</taxon>
        <taxon>Geothrix</taxon>
    </lineage>
</organism>
<dbReference type="SUPFAM" id="SSF55486">
    <property type="entry name" value="Metalloproteases ('zincins'), catalytic domain"/>
    <property type="match status" value="1"/>
</dbReference>
<dbReference type="CDD" id="cd00102">
    <property type="entry name" value="IPT"/>
    <property type="match status" value="4"/>
</dbReference>
<evidence type="ECO:0000259" key="2">
    <source>
        <dbReference type="Pfam" id="PF01833"/>
    </source>
</evidence>
<evidence type="ECO:0000313" key="3">
    <source>
        <dbReference type="EMBL" id="GLH67231.1"/>
    </source>
</evidence>
<dbReference type="InterPro" id="IPR002909">
    <property type="entry name" value="IPT_dom"/>
</dbReference>
<feature type="domain" description="IPT/TIG" evidence="2">
    <location>
        <begin position="37"/>
        <end position="109"/>
    </location>
</feature>
<feature type="domain" description="IPT/TIG" evidence="2">
    <location>
        <begin position="119"/>
        <end position="185"/>
    </location>
</feature>
<dbReference type="PROSITE" id="PS51257">
    <property type="entry name" value="PROKAR_LIPOPROTEIN"/>
    <property type="match status" value="1"/>
</dbReference>